<feature type="domain" description="CYTH" evidence="1">
    <location>
        <begin position="10"/>
        <end position="211"/>
    </location>
</feature>
<dbReference type="PANTHER" id="PTHR39569">
    <property type="entry name" value="INORGANIC TRIPHOSPHATASE"/>
    <property type="match status" value="1"/>
</dbReference>
<dbReference type="Gene3D" id="2.40.320.10">
    <property type="entry name" value="Hypothetical Protein Pfu-838710-001"/>
    <property type="match status" value="1"/>
</dbReference>
<sequence>MMGDVKNQMAIEIELKLLFQENNKKNIINLFDNLNEAESKPLVFLKNQYFDTSDLQLRRWDMGLRIRAEDGRLEQTIKTAGTVVGGVHSRPEYNIDIQKNFPDLTLSPNTIWPNNTQVSHINDALQCLFSTDFSRQCWHVHVNHTVIEVALDLGSIYVGEFSETICELELELISGDPAELLTLAKRLAAKVPVRLGKSSKAKRGYLLAAEAGIIVQKQGAGSEVLLSVLEEKVDAFSHERDHEIKSKRAFDCVKIGLDCWLQWEDLQLNPSLSDPRALYCQFQQNLQLLQIVFSQAQCFSADNKAMFTHFIKEVDALKIGHISSSECINETNIKDEISALFNNPHYGLLQIILVKIALKAM</sequence>
<dbReference type="SUPFAM" id="SSF55154">
    <property type="entry name" value="CYTH-like phosphatases"/>
    <property type="match status" value="1"/>
</dbReference>
<dbReference type="InterPro" id="IPR033469">
    <property type="entry name" value="CYTH-like_dom_sf"/>
</dbReference>
<proteinExistence type="predicted"/>
<name>A0ABT0LEQ3_9GAMM</name>
<dbReference type="CDD" id="cd07756">
    <property type="entry name" value="CYTH-like_Pase_CHAD"/>
    <property type="match status" value="1"/>
</dbReference>
<evidence type="ECO:0000313" key="2">
    <source>
        <dbReference type="EMBL" id="MCL1125815.1"/>
    </source>
</evidence>
<dbReference type="PANTHER" id="PTHR39569:SF1">
    <property type="entry name" value="INORGANIC TRIPHOSPHATASE"/>
    <property type="match status" value="1"/>
</dbReference>
<dbReference type="PROSITE" id="PS51707">
    <property type="entry name" value="CYTH"/>
    <property type="match status" value="1"/>
</dbReference>
<dbReference type="Proteomes" id="UP001203423">
    <property type="component" value="Unassembled WGS sequence"/>
</dbReference>
<accession>A0ABT0LEQ3</accession>
<dbReference type="Pfam" id="PF01928">
    <property type="entry name" value="CYTH"/>
    <property type="match status" value="1"/>
</dbReference>
<comment type="caution">
    <text evidence="2">The sequence shown here is derived from an EMBL/GenBank/DDBJ whole genome shotgun (WGS) entry which is preliminary data.</text>
</comment>
<dbReference type="InterPro" id="IPR023577">
    <property type="entry name" value="CYTH_domain"/>
</dbReference>
<dbReference type="EMBL" id="JAKIKS010000062">
    <property type="protein sequence ID" value="MCL1125815.1"/>
    <property type="molecule type" value="Genomic_DNA"/>
</dbReference>
<dbReference type="InterPro" id="IPR039013">
    <property type="entry name" value="YgiF"/>
</dbReference>
<evidence type="ECO:0000259" key="1">
    <source>
        <dbReference type="PROSITE" id="PS51707"/>
    </source>
</evidence>
<organism evidence="2 3">
    <name type="scientific">Shewanella surugensis</name>
    <dbReference type="NCBI Taxonomy" id="212020"/>
    <lineage>
        <taxon>Bacteria</taxon>
        <taxon>Pseudomonadati</taxon>
        <taxon>Pseudomonadota</taxon>
        <taxon>Gammaproteobacteria</taxon>
        <taxon>Alteromonadales</taxon>
        <taxon>Shewanellaceae</taxon>
        <taxon>Shewanella</taxon>
    </lineage>
</organism>
<protein>
    <submittedName>
        <fullName evidence="2">CYTH domain-containing protein</fullName>
    </submittedName>
</protein>
<dbReference type="RefSeq" id="WP_248941149.1">
    <property type="nucleotide sequence ID" value="NZ_JAKIKS010000062.1"/>
</dbReference>
<dbReference type="SMART" id="SM01118">
    <property type="entry name" value="CYTH"/>
    <property type="match status" value="1"/>
</dbReference>
<reference evidence="2 3" key="1">
    <citation type="submission" date="2022-01" db="EMBL/GenBank/DDBJ databases">
        <title>Whole genome-based taxonomy of the Shewanellaceae.</title>
        <authorList>
            <person name="Martin-Rodriguez A.J."/>
        </authorList>
    </citation>
    <scope>NUCLEOTIDE SEQUENCE [LARGE SCALE GENOMIC DNA]</scope>
    <source>
        <strain evidence="2 3">DSM 17177</strain>
    </source>
</reference>
<gene>
    <name evidence="2" type="ORF">L2764_15380</name>
</gene>
<evidence type="ECO:0000313" key="3">
    <source>
        <dbReference type="Proteomes" id="UP001203423"/>
    </source>
</evidence>
<keyword evidence="3" id="KW-1185">Reference proteome</keyword>